<sequence>MNIEPKIGIQMTDRKDYLLVAMLVDRSDFLKDIQEIRGQLGVVPPYIPPKYGIKHLDETAKHYLIGNLRIIDIWNDIKVYSELIGKYPVSIDKTLTSGFVFAESLLKKYGKSPTFLPVILAAILVGSISEYDFLSTQFVELDTKQIREMCDDPLYENRKFTAIMINPETTKAKVIQVYDFISKYYFKNPSKKVDPNDGLLSVYEDVPRMTSLDTISNIERDRKWYWMNEAGVSLQKIADLEEFTSRECVKEAVKQYRTKLSGVV</sequence>
<dbReference type="AlphaFoldDB" id="A0A1F5FP98"/>
<name>A0A1F5FP98_9BACT</name>
<accession>A0A1F5FP98</accession>
<dbReference type="EMBL" id="MFAQ01000043">
    <property type="protein sequence ID" value="OGD81475.1"/>
    <property type="molecule type" value="Genomic_DNA"/>
</dbReference>
<organism evidence="1 2">
    <name type="scientific">Candidatus Collierbacteria bacterium RIFOXYD1_FULL_40_9</name>
    <dbReference type="NCBI Taxonomy" id="1817731"/>
    <lineage>
        <taxon>Bacteria</taxon>
        <taxon>Candidatus Collieribacteriota</taxon>
    </lineage>
</organism>
<proteinExistence type="predicted"/>
<reference evidence="1 2" key="1">
    <citation type="journal article" date="2016" name="Nat. Commun.">
        <title>Thousands of microbial genomes shed light on interconnected biogeochemical processes in an aquifer system.</title>
        <authorList>
            <person name="Anantharaman K."/>
            <person name="Brown C.T."/>
            <person name="Hug L.A."/>
            <person name="Sharon I."/>
            <person name="Castelle C.J."/>
            <person name="Probst A.J."/>
            <person name="Thomas B.C."/>
            <person name="Singh A."/>
            <person name="Wilkins M.J."/>
            <person name="Karaoz U."/>
            <person name="Brodie E.L."/>
            <person name="Williams K.H."/>
            <person name="Hubbard S.S."/>
            <person name="Banfield J.F."/>
        </authorList>
    </citation>
    <scope>NUCLEOTIDE SEQUENCE [LARGE SCALE GENOMIC DNA]</scope>
</reference>
<protein>
    <submittedName>
        <fullName evidence="1">Uncharacterized protein</fullName>
    </submittedName>
</protein>
<dbReference type="Proteomes" id="UP000179237">
    <property type="component" value="Unassembled WGS sequence"/>
</dbReference>
<evidence type="ECO:0000313" key="2">
    <source>
        <dbReference type="Proteomes" id="UP000179237"/>
    </source>
</evidence>
<comment type="caution">
    <text evidence="1">The sequence shown here is derived from an EMBL/GenBank/DDBJ whole genome shotgun (WGS) entry which is preliminary data.</text>
</comment>
<gene>
    <name evidence="1" type="ORF">A2572_02495</name>
</gene>
<evidence type="ECO:0000313" key="1">
    <source>
        <dbReference type="EMBL" id="OGD81475.1"/>
    </source>
</evidence>